<feature type="domain" description="DUF7918" evidence="2">
    <location>
        <begin position="6"/>
        <end position="224"/>
    </location>
</feature>
<evidence type="ECO:0000313" key="4">
    <source>
        <dbReference type="Proteomes" id="UP000277580"/>
    </source>
</evidence>
<proteinExistence type="predicted"/>
<dbReference type="OrthoDB" id="3364132at2759"/>
<feature type="region of interest" description="Disordered" evidence="1">
    <location>
        <begin position="239"/>
        <end position="291"/>
    </location>
</feature>
<dbReference type="Pfam" id="PF25534">
    <property type="entry name" value="DUF7918"/>
    <property type="match status" value="1"/>
</dbReference>
<dbReference type="InParanoid" id="A0A3N4L2Q7"/>
<feature type="region of interest" description="Disordered" evidence="1">
    <location>
        <begin position="363"/>
        <end position="393"/>
    </location>
</feature>
<organism evidence="3 4">
    <name type="scientific">Morchella conica CCBAS932</name>
    <dbReference type="NCBI Taxonomy" id="1392247"/>
    <lineage>
        <taxon>Eukaryota</taxon>
        <taxon>Fungi</taxon>
        <taxon>Dikarya</taxon>
        <taxon>Ascomycota</taxon>
        <taxon>Pezizomycotina</taxon>
        <taxon>Pezizomycetes</taxon>
        <taxon>Pezizales</taxon>
        <taxon>Morchellaceae</taxon>
        <taxon>Morchella</taxon>
    </lineage>
</organism>
<feature type="compositionally biased region" description="Polar residues" evidence="1">
    <location>
        <begin position="245"/>
        <end position="254"/>
    </location>
</feature>
<reference evidence="3 4" key="1">
    <citation type="journal article" date="2018" name="Nat. Ecol. Evol.">
        <title>Pezizomycetes genomes reveal the molecular basis of ectomycorrhizal truffle lifestyle.</title>
        <authorList>
            <person name="Murat C."/>
            <person name="Payen T."/>
            <person name="Noel B."/>
            <person name="Kuo A."/>
            <person name="Morin E."/>
            <person name="Chen J."/>
            <person name="Kohler A."/>
            <person name="Krizsan K."/>
            <person name="Balestrini R."/>
            <person name="Da Silva C."/>
            <person name="Montanini B."/>
            <person name="Hainaut M."/>
            <person name="Levati E."/>
            <person name="Barry K.W."/>
            <person name="Belfiori B."/>
            <person name="Cichocki N."/>
            <person name="Clum A."/>
            <person name="Dockter R.B."/>
            <person name="Fauchery L."/>
            <person name="Guy J."/>
            <person name="Iotti M."/>
            <person name="Le Tacon F."/>
            <person name="Lindquist E.A."/>
            <person name="Lipzen A."/>
            <person name="Malagnac F."/>
            <person name="Mello A."/>
            <person name="Molinier V."/>
            <person name="Miyauchi S."/>
            <person name="Poulain J."/>
            <person name="Riccioni C."/>
            <person name="Rubini A."/>
            <person name="Sitrit Y."/>
            <person name="Splivallo R."/>
            <person name="Traeger S."/>
            <person name="Wang M."/>
            <person name="Zifcakova L."/>
            <person name="Wipf D."/>
            <person name="Zambonelli A."/>
            <person name="Paolocci F."/>
            <person name="Nowrousian M."/>
            <person name="Ottonello S."/>
            <person name="Baldrian P."/>
            <person name="Spatafora J.W."/>
            <person name="Henrissat B."/>
            <person name="Nagy L.G."/>
            <person name="Aury J.M."/>
            <person name="Wincker P."/>
            <person name="Grigoriev I.V."/>
            <person name="Bonfante P."/>
            <person name="Martin F.M."/>
        </authorList>
    </citation>
    <scope>NUCLEOTIDE SEQUENCE [LARGE SCALE GENOMIC DNA]</scope>
    <source>
        <strain evidence="3 4">CCBAS932</strain>
    </source>
</reference>
<dbReference type="PANTHER" id="PTHR36223:SF1">
    <property type="entry name" value="TRANSCRIPTION ELONGATION FACTOR EAF N-TERMINAL DOMAIN-CONTAINING PROTEIN"/>
    <property type="match status" value="1"/>
</dbReference>
<evidence type="ECO:0000256" key="1">
    <source>
        <dbReference type="SAM" id="MobiDB-lite"/>
    </source>
</evidence>
<feature type="compositionally biased region" description="Low complexity" evidence="1">
    <location>
        <begin position="255"/>
        <end position="269"/>
    </location>
</feature>
<protein>
    <recommendedName>
        <fullName evidence="2">DUF7918 domain-containing protein</fullName>
    </recommendedName>
</protein>
<name>A0A3N4L2Q7_9PEZI</name>
<gene>
    <name evidence="3" type="ORF">P167DRAFT_602228</name>
</gene>
<dbReference type="Proteomes" id="UP000277580">
    <property type="component" value="Unassembled WGS sequence"/>
</dbReference>
<dbReference type="AlphaFoldDB" id="A0A3N4L2Q7"/>
<sequence>MPSINGITATIETHDGPLPEFGCSEFRGGKGCYIPAQSGQQFWLHYTIHKPIPCKAASVEFYVDGQRVDAQFPLPRKNTDNSTIGPIDSTIKSQYGRDINADGVEVAWRREVFFALIKPVKAIKPRCKVKRTPTSAEAEQYGTIDCKIFRSEQSPEWAGAVTPEEFRSLSDATKTLKSRPLSHVSRLGVKMATSTSKRYCVKSLDPDDAPFAWFKFYYRSRQRLIEKFGLEQLRGLSLQGEEGDSVSQSPATPNVPSQTPSQVSSQTPPRMQAPPHDFGLSPDGGADNIDRETGLEHSVTEANKGADLLDTFIENLEEELALAERGGSVENDKIAACHEKISRLRQNSEILRLRAVEIQKKADLAKHSSLANHAEDTSVSGEDTGSEEEDDDN</sequence>
<dbReference type="EMBL" id="ML119107">
    <property type="protein sequence ID" value="RPB17097.1"/>
    <property type="molecule type" value="Genomic_DNA"/>
</dbReference>
<dbReference type="STRING" id="1392247.A0A3N4L2Q7"/>
<keyword evidence="4" id="KW-1185">Reference proteome</keyword>
<evidence type="ECO:0000259" key="2">
    <source>
        <dbReference type="Pfam" id="PF25534"/>
    </source>
</evidence>
<feature type="compositionally biased region" description="Acidic residues" evidence="1">
    <location>
        <begin position="384"/>
        <end position="393"/>
    </location>
</feature>
<evidence type="ECO:0000313" key="3">
    <source>
        <dbReference type="EMBL" id="RPB17097.1"/>
    </source>
</evidence>
<accession>A0A3N4L2Q7</accession>
<dbReference type="PANTHER" id="PTHR36223">
    <property type="entry name" value="BETA-LACTAMASE-TYPE TRANSPEPTIDASE FOLD DOMAIN CONTAINING PROTEIN"/>
    <property type="match status" value="1"/>
</dbReference>
<dbReference type="InterPro" id="IPR057678">
    <property type="entry name" value="DUF7918"/>
</dbReference>